<evidence type="ECO:0000313" key="4">
    <source>
        <dbReference type="EMBL" id="KAG5183329.1"/>
    </source>
</evidence>
<dbReference type="InterPro" id="IPR027417">
    <property type="entry name" value="P-loop_NTPase"/>
</dbReference>
<evidence type="ECO:0000256" key="1">
    <source>
        <dbReference type="ARBA" id="ARBA00022679"/>
    </source>
</evidence>
<evidence type="ECO:0000313" key="5">
    <source>
        <dbReference type="Proteomes" id="UP000664859"/>
    </source>
</evidence>
<dbReference type="Pfam" id="PF13469">
    <property type="entry name" value="Sulfotransfer_3"/>
    <property type="match status" value="1"/>
</dbReference>
<name>A0A835YYW0_9STRA</name>
<feature type="binding site" evidence="3">
    <location>
        <position position="136"/>
    </location>
    <ligand>
        <name>3'-phosphoadenylyl sulfate</name>
        <dbReference type="ChEBI" id="CHEBI:58339"/>
    </ligand>
</feature>
<dbReference type="EMBL" id="JAFCMP010000218">
    <property type="protein sequence ID" value="KAG5183329.1"/>
    <property type="molecule type" value="Genomic_DNA"/>
</dbReference>
<dbReference type="GO" id="GO:0016787">
    <property type="term" value="F:hydrolase activity"/>
    <property type="evidence" value="ECO:0007669"/>
    <property type="project" value="UniProtKB-KW"/>
</dbReference>
<gene>
    <name evidence="4" type="ORF">JKP88DRAFT_152516</name>
</gene>
<proteinExistence type="predicted"/>
<protein>
    <submittedName>
        <fullName evidence="4">P-loop containing nucleoside triphosphate hydrolase protein</fullName>
    </submittedName>
</protein>
<dbReference type="Gene3D" id="3.40.50.300">
    <property type="entry name" value="P-loop containing nucleotide triphosphate hydrolases"/>
    <property type="match status" value="1"/>
</dbReference>
<sequence>GKEDVGTTPLFIIIGAQKAGTTNLRHNLLSHPSLAGSRTETHFFDWHFPAAGEGGDADDATTAIAEGGGAAAALRAYSRRLLQGRAGLVRAASDVRRVARGRAFVFDTSPSYYLIPAAAARAAALRPRARLVLLVRDPVERYFSAAHMVTCWNATVGLPTEAFHATGGAAARAAEFAAAYNASDADGCMGLPLRGGRCQWGAFTGNALARGLYADALRRWLRAFPARNVLVVDSARYFRATQAVLDEVLAFLGLPPH</sequence>
<dbReference type="InterPro" id="IPR037359">
    <property type="entry name" value="NST/OST"/>
</dbReference>
<evidence type="ECO:0000256" key="3">
    <source>
        <dbReference type="PIRSR" id="PIRSR637359-2"/>
    </source>
</evidence>
<dbReference type="PANTHER" id="PTHR10605">
    <property type="entry name" value="HEPARAN SULFATE SULFOTRANSFERASE"/>
    <property type="match status" value="1"/>
</dbReference>
<comment type="caution">
    <text evidence="4">The sequence shown here is derived from an EMBL/GenBank/DDBJ whole genome shotgun (WGS) entry which is preliminary data.</text>
</comment>
<keyword evidence="5" id="KW-1185">Reference proteome</keyword>
<accession>A0A835YYW0</accession>
<keyword evidence="1" id="KW-0808">Transferase</keyword>
<reference evidence="4" key="1">
    <citation type="submission" date="2021-02" db="EMBL/GenBank/DDBJ databases">
        <title>First Annotated Genome of the Yellow-green Alga Tribonema minus.</title>
        <authorList>
            <person name="Mahan K.M."/>
        </authorList>
    </citation>
    <scope>NUCLEOTIDE SEQUENCE</scope>
    <source>
        <strain evidence="4">UTEX B ZZ1240</strain>
    </source>
</reference>
<feature type="binding site" evidence="3">
    <location>
        <position position="144"/>
    </location>
    <ligand>
        <name>3'-phosphoadenylyl sulfate</name>
        <dbReference type="ChEBI" id="CHEBI:58339"/>
    </ligand>
</feature>
<keyword evidence="4" id="KW-0378">Hydrolase</keyword>
<dbReference type="SUPFAM" id="SSF52540">
    <property type="entry name" value="P-loop containing nucleoside triphosphate hydrolases"/>
    <property type="match status" value="1"/>
</dbReference>
<feature type="active site" description="For sulfotransferase activity" evidence="2">
    <location>
        <position position="18"/>
    </location>
</feature>
<dbReference type="AlphaFoldDB" id="A0A835YYW0"/>
<feature type="non-terminal residue" evidence="4">
    <location>
        <position position="1"/>
    </location>
</feature>
<dbReference type="OrthoDB" id="411451at2759"/>
<feature type="non-terminal residue" evidence="4">
    <location>
        <position position="257"/>
    </location>
</feature>
<evidence type="ECO:0000256" key="2">
    <source>
        <dbReference type="PIRSR" id="PIRSR637359-1"/>
    </source>
</evidence>
<dbReference type="GO" id="GO:0008146">
    <property type="term" value="F:sulfotransferase activity"/>
    <property type="evidence" value="ECO:0007669"/>
    <property type="project" value="InterPro"/>
</dbReference>
<dbReference type="Proteomes" id="UP000664859">
    <property type="component" value="Unassembled WGS sequence"/>
</dbReference>
<organism evidence="4 5">
    <name type="scientific">Tribonema minus</name>
    <dbReference type="NCBI Taxonomy" id="303371"/>
    <lineage>
        <taxon>Eukaryota</taxon>
        <taxon>Sar</taxon>
        <taxon>Stramenopiles</taxon>
        <taxon>Ochrophyta</taxon>
        <taxon>PX clade</taxon>
        <taxon>Xanthophyceae</taxon>
        <taxon>Tribonematales</taxon>
        <taxon>Tribonemataceae</taxon>
        <taxon>Tribonema</taxon>
    </lineage>
</organism>
<dbReference type="PANTHER" id="PTHR10605:SF56">
    <property type="entry name" value="BIFUNCTIONAL HEPARAN SULFATE N-DEACETYLASE_N-SULFOTRANSFERASE"/>
    <property type="match status" value="1"/>
</dbReference>